<name>A0A0L8IBX7_OCTBM</name>
<proteinExistence type="predicted"/>
<accession>A0A0L8IBX7</accession>
<dbReference type="AlphaFoldDB" id="A0A0L8IBX7"/>
<evidence type="ECO:0000313" key="1">
    <source>
        <dbReference type="EMBL" id="KOF99013.1"/>
    </source>
</evidence>
<gene>
    <name evidence="1" type="ORF">OCBIM_22021124mg</name>
</gene>
<protein>
    <submittedName>
        <fullName evidence="1">Uncharacterized protein</fullName>
    </submittedName>
</protein>
<dbReference type="EMBL" id="KQ416039">
    <property type="protein sequence ID" value="KOF99013.1"/>
    <property type="molecule type" value="Genomic_DNA"/>
</dbReference>
<sequence length="87" mass="10005">MFSYFHKQDGLNGAKYCFLLLSLTTRKTMVVNSKQAKVVTRRFFHFKWHTGLSIISYTYSIRYKNIAASYAVVLNDGKSTNVLLLST</sequence>
<reference evidence="1" key="1">
    <citation type="submission" date="2015-07" db="EMBL/GenBank/DDBJ databases">
        <title>MeaNS - Measles Nucleotide Surveillance Program.</title>
        <authorList>
            <person name="Tran T."/>
            <person name="Druce J."/>
        </authorList>
    </citation>
    <scope>NUCLEOTIDE SEQUENCE</scope>
    <source>
        <strain evidence="1">UCB-OBI-ISO-001</strain>
        <tissue evidence="1">Gonad</tissue>
    </source>
</reference>
<organism evidence="1">
    <name type="scientific">Octopus bimaculoides</name>
    <name type="common">California two-spotted octopus</name>
    <dbReference type="NCBI Taxonomy" id="37653"/>
    <lineage>
        <taxon>Eukaryota</taxon>
        <taxon>Metazoa</taxon>
        <taxon>Spiralia</taxon>
        <taxon>Lophotrochozoa</taxon>
        <taxon>Mollusca</taxon>
        <taxon>Cephalopoda</taxon>
        <taxon>Coleoidea</taxon>
        <taxon>Octopodiformes</taxon>
        <taxon>Octopoda</taxon>
        <taxon>Incirrata</taxon>
        <taxon>Octopodidae</taxon>
        <taxon>Octopus</taxon>
    </lineage>
</organism>